<dbReference type="Proteomes" id="UP001590951">
    <property type="component" value="Unassembled WGS sequence"/>
</dbReference>
<sequence>MALSLFRQLPRARMSESGNQLTHQLRKLPLKRSSQTGAGTRRAAVFVILPLERANTLTYQVPDKFNPPLLARSSSPMFGCVRRRFMHGTICKQSFWQLHKGNIVVGGMIGLCCAGTAANWYAEELLK</sequence>
<accession>A0ABR4BPV2</accession>
<name>A0ABR4BPV2_9LECA</name>
<comment type="caution">
    <text evidence="1">The sequence shown here is derived from an EMBL/GenBank/DDBJ whole genome shotgun (WGS) entry which is preliminary data.</text>
</comment>
<organism evidence="1 2">
    <name type="scientific">Lepraria finkii</name>
    <dbReference type="NCBI Taxonomy" id="1340010"/>
    <lineage>
        <taxon>Eukaryota</taxon>
        <taxon>Fungi</taxon>
        <taxon>Dikarya</taxon>
        <taxon>Ascomycota</taxon>
        <taxon>Pezizomycotina</taxon>
        <taxon>Lecanoromycetes</taxon>
        <taxon>OSLEUM clade</taxon>
        <taxon>Lecanoromycetidae</taxon>
        <taxon>Lecanorales</taxon>
        <taxon>Lecanorineae</taxon>
        <taxon>Stereocaulaceae</taxon>
        <taxon>Lepraria</taxon>
    </lineage>
</organism>
<evidence type="ECO:0000313" key="1">
    <source>
        <dbReference type="EMBL" id="KAL2059091.1"/>
    </source>
</evidence>
<gene>
    <name evidence="1" type="ORF">ABVK25_000383</name>
</gene>
<keyword evidence="2" id="KW-1185">Reference proteome</keyword>
<protein>
    <submittedName>
        <fullName evidence="1">Uncharacterized protein</fullName>
    </submittedName>
</protein>
<proteinExistence type="predicted"/>
<dbReference type="EMBL" id="JBHFEH010000001">
    <property type="protein sequence ID" value="KAL2059091.1"/>
    <property type="molecule type" value="Genomic_DNA"/>
</dbReference>
<reference evidence="1 2" key="1">
    <citation type="submission" date="2024-09" db="EMBL/GenBank/DDBJ databases">
        <title>Rethinking Asexuality: The Enigmatic Case of Functional Sexual Genes in Lepraria (Stereocaulaceae).</title>
        <authorList>
            <person name="Doellman M."/>
            <person name="Sun Y."/>
            <person name="Barcenas-Pena A."/>
            <person name="Lumbsch H.T."/>
            <person name="Grewe F."/>
        </authorList>
    </citation>
    <scope>NUCLEOTIDE SEQUENCE [LARGE SCALE GENOMIC DNA]</scope>
    <source>
        <strain evidence="1 2">Grewe 0041</strain>
    </source>
</reference>
<evidence type="ECO:0000313" key="2">
    <source>
        <dbReference type="Proteomes" id="UP001590951"/>
    </source>
</evidence>